<dbReference type="InterPro" id="IPR003663">
    <property type="entry name" value="Sugar/inositol_transpt"/>
</dbReference>
<comment type="caution">
    <text evidence="14">The sequence shown here is derived from an EMBL/GenBank/DDBJ whole genome shotgun (WGS) entry which is preliminary data.</text>
</comment>
<feature type="region of interest" description="Disordered" evidence="11">
    <location>
        <begin position="520"/>
        <end position="540"/>
    </location>
</feature>
<keyword evidence="5" id="KW-0672">Quinate metabolism</keyword>
<feature type="transmembrane region" description="Helical" evidence="12">
    <location>
        <begin position="356"/>
        <end position="374"/>
    </location>
</feature>
<dbReference type="Proteomes" id="UP000811619">
    <property type="component" value="Unassembled WGS sequence"/>
</dbReference>
<feature type="transmembrane region" description="Helical" evidence="12">
    <location>
        <begin position="430"/>
        <end position="452"/>
    </location>
</feature>
<dbReference type="PANTHER" id="PTHR48022">
    <property type="entry name" value="PLASTIDIC GLUCOSE TRANSPORTER 4"/>
    <property type="match status" value="1"/>
</dbReference>
<protein>
    <recommendedName>
        <fullName evidence="9">Quinate transporter</fullName>
    </recommendedName>
</protein>
<feature type="transmembrane region" description="Helical" evidence="12">
    <location>
        <begin position="69"/>
        <end position="90"/>
    </location>
</feature>
<evidence type="ECO:0000259" key="13">
    <source>
        <dbReference type="PROSITE" id="PS50850"/>
    </source>
</evidence>
<evidence type="ECO:0000256" key="7">
    <source>
        <dbReference type="ARBA" id="ARBA00023136"/>
    </source>
</evidence>
<feature type="transmembrane region" description="Helical" evidence="12">
    <location>
        <begin position="125"/>
        <end position="149"/>
    </location>
</feature>
<feature type="domain" description="Major facilitator superfamily (MFS) profile" evidence="13">
    <location>
        <begin position="27"/>
        <end position="483"/>
    </location>
</feature>
<dbReference type="Gene3D" id="1.20.1250.20">
    <property type="entry name" value="MFS general substrate transporter like domains"/>
    <property type="match status" value="1"/>
</dbReference>
<evidence type="ECO:0000256" key="11">
    <source>
        <dbReference type="SAM" id="MobiDB-lite"/>
    </source>
</evidence>
<feature type="transmembrane region" description="Helical" evidence="12">
    <location>
        <begin position="161"/>
        <end position="181"/>
    </location>
</feature>
<evidence type="ECO:0000256" key="12">
    <source>
        <dbReference type="SAM" id="Phobius"/>
    </source>
</evidence>
<dbReference type="InterPro" id="IPR036259">
    <property type="entry name" value="MFS_trans_sf"/>
</dbReference>
<dbReference type="PRINTS" id="PR00171">
    <property type="entry name" value="SUGRTRNSPORT"/>
</dbReference>
<dbReference type="InterPro" id="IPR020846">
    <property type="entry name" value="MFS_dom"/>
</dbReference>
<dbReference type="InterPro" id="IPR050360">
    <property type="entry name" value="MFS_Sugar_Transporters"/>
</dbReference>
<dbReference type="SUPFAM" id="SSF103473">
    <property type="entry name" value="MFS general substrate transporter"/>
    <property type="match status" value="1"/>
</dbReference>
<dbReference type="InterPro" id="IPR005828">
    <property type="entry name" value="MFS_sugar_transport-like"/>
</dbReference>
<dbReference type="PANTHER" id="PTHR48022:SF34">
    <property type="entry name" value="MAJOR FACILITATOR SUPERFAMILY (MFS) PROFILE DOMAIN-CONTAINING PROTEIN-RELATED"/>
    <property type="match status" value="1"/>
</dbReference>
<feature type="transmembrane region" description="Helical" evidence="12">
    <location>
        <begin position="394"/>
        <end position="418"/>
    </location>
</feature>
<dbReference type="Pfam" id="PF00083">
    <property type="entry name" value="Sugar_tr"/>
    <property type="match status" value="1"/>
</dbReference>
<keyword evidence="4 12" id="KW-0812">Transmembrane</keyword>
<keyword evidence="6 12" id="KW-1133">Transmembrane helix</keyword>
<dbReference type="EMBL" id="SRPY01000098">
    <property type="protein sequence ID" value="KAG5928787.1"/>
    <property type="molecule type" value="Genomic_DNA"/>
</dbReference>
<keyword evidence="8" id="KW-0325">Glycoprotein</keyword>
<gene>
    <name evidence="14" type="ORF">E4U42_008042</name>
</gene>
<evidence type="ECO:0000256" key="10">
    <source>
        <dbReference type="RuleBase" id="RU003346"/>
    </source>
</evidence>
<feature type="transmembrane region" description="Helical" evidence="12">
    <location>
        <begin position="458"/>
        <end position="479"/>
    </location>
</feature>
<name>A0A8K0NJW0_9HYPO</name>
<dbReference type="GO" id="GO:0016020">
    <property type="term" value="C:membrane"/>
    <property type="evidence" value="ECO:0007669"/>
    <property type="project" value="UniProtKB-SubCell"/>
</dbReference>
<feature type="transmembrane region" description="Helical" evidence="12">
    <location>
        <begin position="24"/>
        <end position="49"/>
    </location>
</feature>
<evidence type="ECO:0000256" key="3">
    <source>
        <dbReference type="ARBA" id="ARBA00022448"/>
    </source>
</evidence>
<evidence type="ECO:0000256" key="4">
    <source>
        <dbReference type="ARBA" id="ARBA00022692"/>
    </source>
</evidence>
<comment type="subcellular location">
    <subcellularLocation>
        <location evidence="1">Membrane</location>
        <topology evidence="1">Multi-pass membrane protein</topology>
    </subcellularLocation>
</comment>
<dbReference type="NCBIfam" id="TIGR00879">
    <property type="entry name" value="SP"/>
    <property type="match status" value="1"/>
</dbReference>
<dbReference type="OrthoDB" id="508119at2759"/>
<proteinExistence type="inferred from homology"/>
<sequence length="540" mass="58818">MRHGRAYTGESGIEAPKEVYGYKVYLLALISSMGALMFGYDLGFIGTAIELESFQQKFGLIRVSKSEKAQFAANIVSLLQVGCILGSVAAGPASNYWGRRPILFLTALFFILGSTIQTASNGSWAIMFAGRVIGGIGVGAASMVVPLYVAEASPSRIRGRLIGVYEILVSAGTMLGFWINYGIHRNMPPTSAQWIISFAVQLIPASLLMTGLVLLPESPRHLASKQGREACLSALQRLRNIPRDHPYIQNEVHCILGQIQHDEAISEGSGVVSFCREVCQPVNRKRLITGCLMFIYMQMAGSNAINYYSPAIFGSIGLTGPTTTFFATGVYGIVRFVAIIIAMAFVVDRFGRTRTLMLGSFVMAFAMWYIGAYVKLAAPSSTSSSSHISSSGYAGIAMIYIYAVGWCFSWAGVPWIYAAEIFPLRIRSGCISICVTVHWILNFVIASSVPYMMANIGYGTYFVFAVSMTVSIPWVFFCVPETKNVSLEDMDGLFGMLPAGDSDSDDVKKVHGEYATHHTKLTKPSSSHQDAVEIISREKA</sequence>
<reference evidence="14" key="1">
    <citation type="journal article" date="2020" name="bioRxiv">
        <title>Whole genome comparisons of ergot fungi reveals the divergence and evolution of species within the genus Claviceps are the result of varying mechanisms driving genome evolution and host range expansion.</title>
        <authorList>
            <person name="Wyka S.A."/>
            <person name="Mondo S.J."/>
            <person name="Liu M."/>
            <person name="Dettman J."/>
            <person name="Nalam V."/>
            <person name="Broders K.D."/>
        </authorList>
    </citation>
    <scope>NUCLEOTIDE SEQUENCE</scope>
    <source>
        <strain evidence="14">CCC 489</strain>
    </source>
</reference>
<evidence type="ECO:0000256" key="8">
    <source>
        <dbReference type="ARBA" id="ARBA00023180"/>
    </source>
</evidence>
<feature type="transmembrane region" description="Helical" evidence="12">
    <location>
        <begin position="287"/>
        <end position="305"/>
    </location>
</feature>
<dbReference type="FunFam" id="1.20.1250.20:FF:000026">
    <property type="entry name" value="MFS quinate transporter QutD"/>
    <property type="match status" value="1"/>
</dbReference>
<keyword evidence="3 10" id="KW-0813">Transport</keyword>
<organism evidence="14 15">
    <name type="scientific">Claviceps africana</name>
    <dbReference type="NCBI Taxonomy" id="83212"/>
    <lineage>
        <taxon>Eukaryota</taxon>
        <taxon>Fungi</taxon>
        <taxon>Dikarya</taxon>
        <taxon>Ascomycota</taxon>
        <taxon>Pezizomycotina</taxon>
        <taxon>Sordariomycetes</taxon>
        <taxon>Hypocreomycetidae</taxon>
        <taxon>Hypocreales</taxon>
        <taxon>Clavicipitaceae</taxon>
        <taxon>Claviceps</taxon>
    </lineage>
</organism>
<evidence type="ECO:0000256" key="6">
    <source>
        <dbReference type="ARBA" id="ARBA00022989"/>
    </source>
</evidence>
<feature type="transmembrane region" description="Helical" evidence="12">
    <location>
        <begin position="193"/>
        <end position="215"/>
    </location>
</feature>
<dbReference type="PROSITE" id="PS50850">
    <property type="entry name" value="MFS"/>
    <property type="match status" value="1"/>
</dbReference>
<evidence type="ECO:0000256" key="5">
    <source>
        <dbReference type="ARBA" id="ARBA00022911"/>
    </source>
</evidence>
<keyword evidence="7 12" id="KW-0472">Membrane</keyword>
<evidence type="ECO:0000313" key="14">
    <source>
        <dbReference type="EMBL" id="KAG5928787.1"/>
    </source>
</evidence>
<comment type="similarity">
    <text evidence="2 10">Belongs to the major facilitator superfamily. Sugar transporter (TC 2.A.1.1) family.</text>
</comment>
<keyword evidence="15" id="KW-1185">Reference proteome</keyword>
<evidence type="ECO:0000256" key="1">
    <source>
        <dbReference type="ARBA" id="ARBA00004141"/>
    </source>
</evidence>
<dbReference type="PROSITE" id="PS00217">
    <property type="entry name" value="SUGAR_TRANSPORT_2"/>
    <property type="match status" value="1"/>
</dbReference>
<evidence type="ECO:0000313" key="15">
    <source>
        <dbReference type="Proteomes" id="UP000811619"/>
    </source>
</evidence>
<feature type="transmembrane region" description="Helical" evidence="12">
    <location>
        <begin position="102"/>
        <end position="119"/>
    </location>
</feature>
<accession>A0A8K0NJW0</accession>
<dbReference type="AlphaFoldDB" id="A0A8K0NJW0"/>
<dbReference type="InterPro" id="IPR005829">
    <property type="entry name" value="Sugar_transporter_CS"/>
</dbReference>
<feature type="transmembrane region" description="Helical" evidence="12">
    <location>
        <begin position="325"/>
        <end position="347"/>
    </location>
</feature>
<evidence type="ECO:0000256" key="2">
    <source>
        <dbReference type="ARBA" id="ARBA00010992"/>
    </source>
</evidence>
<evidence type="ECO:0000256" key="9">
    <source>
        <dbReference type="ARBA" id="ARBA00043213"/>
    </source>
</evidence>
<dbReference type="GO" id="GO:0005351">
    <property type="term" value="F:carbohydrate:proton symporter activity"/>
    <property type="evidence" value="ECO:0007669"/>
    <property type="project" value="TreeGrafter"/>
</dbReference>